<dbReference type="EMBL" id="CNFT01003922">
    <property type="protein sequence ID" value="CKV24743.1"/>
    <property type="molecule type" value="Genomic_DNA"/>
</dbReference>
<sequence length="46" mass="5269">MYTNRTLLAGATDLDPDLRAPIQQMIDFMAARPRCASMARSRLRSW</sequence>
<accession>A0A655AT93</accession>
<gene>
    <name evidence="1" type="ORF">ERS027659_05355</name>
</gene>
<dbReference type="GO" id="GO:0008168">
    <property type="term" value="F:methyltransferase activity"/>
    <property type="evidence" value="ECO:0007669"/>
    <property type="project" value="UniProtKB-KW"/>
</dbReference>
<dbReference type="Proteomes" id="UP000050164">
    <property type="component" value="Unassembled WGS sequence"/>
</dbReference>
<proteinExistence type="predicted"/>
<protein>
    <submittedName>
        <fullName evidence="1">Putative S-adenosyl-L-methionine-dependent methyltransferase</fullName>
    </submittedName>
</protein>
<reference evidence="1 2" key="1">
    <citation type="submission" date="2015-03" db="EMBL/GenBank/DDBJ databases">
        <authorList>
            <consortium name="Pathogen Informatics"/>
        </authorList>
    </citation>
    <scope>NUCLEOTIDE SEQUENCE [LARGE SCALE GENOMIC DNA]</scope>
    <source>
        <strain evidence="1 2">Bir 185</strain>
    </source>
</reference>
<dbReference type="AlphaFoldDB" id="A0A655AT93"/>
<keyword evidence="1" id="KW-0489">Methyltransferase</keyword>
<keyword evidence="1" id="KW-0808">Transferase</keyword>
<organism evidence="1 2">
    <name type="scientific">Mycobacterium tuberculosis</name>
    <dbReference type="NCBI Taxonomy" id="1773"/>
    <lineage>
        <taxon>Bacteria</taxon>
        <taxon>Bacillati</taxon>
        <taxon>Actinomycetota</taxon>
        <taxon>Actinomycetes</taxon>
        <taxon>Mycobacteriales</taxon>
        <taxon>Mycobacteriaceae</taxon>
        <taxon>Mycobacterium</taxon>
        <taxon>Mycobacterium tuberculosis complex</taxon>
    </lineage>
</organism>
<evidence type="ECO:0000313" key="2">
    <source>
        <dbReference type="Proteomes" id="UP000050164"/>
    </source>
</evidence>
<name>A0A655AT93_MYCTX</name>
<evidence type="ECO:0000313" key="1">
    <source>
        <dbReference type="EMBL" id="CKV24743.1"/>
    </source>
</evidence>
<dbReference type="GO" id="GO:0032259">
    <property type="term" value="P:methylation"/>
    <property type="evidence" value="ECO:0007669"/>
    <property type="project" value="UniProtKB-KW"/>
</dbReference>